<name>A0AB34KA77_PRYPA</name>
<keyword evidence="3" id="KW-1185">Reference proteome</keyword>
<reference evidence="2 3" key="1">
    <citation type="journal article" date="2024" name="Science">
        <title>Giant polyketide synthase enzymes in the biosynthesis of giant marine polyether toxins.</title>
        <authorList>
            <person name="Fallon T.R."/>
            <person name="Shende V.V."/>
            <person name="Wierzbicki I.H."/>
            <person name="Pendleton A.L."/>
            <person name="Watervoot N.F."/>
            <person name="Auber R.P."/>
            <person name="Gonzalez D.J."/>
            <person name="Wisecaver J.H."/>
            <person name="Moore B.S."/>
        </authorList>
    </citation>
    <scope>NUCLEOTIDE SEQUENCE [LARGE SCALE GENOMIC DNA]</scope>
    <source>
        <strain evidence="2 3">12B1</strain>
    </source>
</reference>
<comment type="caution">
    <text evidence="2">The sequence shown here is derived from an EMBL/GenBank/DDBJ whole genome shotgun (WGS) entry which is preliminary data.</text>
</comment>
<evidence type="ECO:0000313" key="2">
    <source>
        <dbReference type="EMBL" id="KAL1530102.1"/>
    </source>
</evidence>
<dbReference type="InterPro" id="IPR027450">
    <property type="entry name" value="AlkB-like"/>
</dbReference>
<feature type="domain" description="Alpha-ketoglutarate-dependent dioxygenase AlkB-like" evidence="1">
    <location>
        <begin position="102"/>
        <end position="228"/>
    </location>
</feature>
<gene>
    <name evidence="2" type="ORF">AB1Y20_001024</name>
</gene>
<dbReference type="GO" id="GO:0032451">
    <property type="term" value="F:demethylase activity"/>
    <property type="evidence" value="ECO:0007669"/>
    <property type="project" value="TreeGrafter"/>
</dbReference>
<evidence type="ECO:0000259" key="1">
    <source>
        <dbReference type="Pfam" id="PF13532"/>
    </source>
</evidence>
<evidence type="ECO:0000313" key="3">
    <source>
        <dbReference type="Proteomes" id="UP001515480"/>
    </source>
</evidence>
<accession>A0AB34KA77</accession>
<sequence length="238" mass="26165">MEGLAPPVALSGSEKAEDAPCAELGDWNACSRLSNPWELVEAVPGLMLLRDFLSCAVEQSILKSIYATSWTTNREDVPRKVQIYGARRCGSEFPRDQATQLPPWGSALAKCIVMALRRTPQTEKCSSLDKLGSHETSVVYVNEYLQSTQALNFHFDSIHLFDEVIVGISLGSPCMFSFAHKSGDRDIVDVLLPSRSMYVMSGGARYDFLHGLRANSLQGNLRVSITYRTVADAALTAE</sequence>
<dbReference type="Proteomes" id="UP001515480">
    <property type="component" value="Unassembled WGS sequence"/>
</dbReference>
<dbReference type="EMBL" id="JBGBPQ010000001">
    <property type="protein sequence ID" value="KAL1530102.1"/>
    <property type="molecule type" value="Genomic_DNA"/>
</dbReference>
<organism evidence="2 3">
    <name type="scientific">Prymnesium parvum</name>
    <name type="common">Toxic golden alga</name>
    <dbReference type="NCBI Taxonomy" id="97485"/>
    <lineage>
        <taxon>Eukaryota</taxon>
        <taxon>Haptista</taxon>
        <taxon>Haptophyta</taxon>
        <taxon>Prymnesiophyceae</taxon>
        <taxon>Prymnesiales</taxon>
        <taxon>Prymnesiaceae</taxon>
        <taxon>Prymnesium</taxon>
    </lineage>
</organism>
<dbReference type="InterPro" id="IPR032857">
    <property type="entry name" value="ALKBH4"/>
</dbReference>
<dbReference type="GO" id="GO:0016491">
    <property type="term" value="F:oxidoreductase activity"/>
    <property type="evidence" value="ECO:0007669"/>
    <property type="project" value="TreeGrafter"/>
</dbReference>
<dbReference type="Gene3D" id="2.60.120.590">
    <property type="entry name" value="Alpha-ketoglutarate-dependent dioxygenase AlkB-like"/>
    <property type="match status" value="1"/>
</dbReference>
<dbReference type="PANTHER" id="PTHR12463">
    <property type="entry name" value="OXYGENASE-RELATED"/>
    <property type="match status" value="1"/>
</dbReference>
<dbReference type="Pfam" id="PF13532">
    <property type="entry name" value="2OG-FeII_Oxy_2"/>
    <property type="match status" value="1"/>
</dbReference>
<protein>
    <recommendedName>
        <fullName evidence="1">Alpha-ketoglutarate-dependent dioxygenase AlkB-like domain-containing protein</fullName>
    </recommendedName>
</protein>
<dbReference type="InterPro" id="IPR037151">
    <property type="entry name" value="AlkB-like_sf"/>
</dbReference>
<proteinExistence type="predicted"/>
<dbReference type="PANTHER" id="PTHR12463:SF1">
    <property type="entry name" value="2-OXOGLUTARATE AND FE-DEPENDENT OXYGENASE FAMILY PROTEIN"/>
    <property type="match status" value="1"/>
</dbReference>
<dbReference type="GO" id="GO:0070988">
    <property type="term" value="P:demethylation"/>
    <property type="evidence" value="ECO:0007669"/>
    <property type="project" value="InterPro"/>
</dbReference>
<dbReference type="AlphaFoldDB" id="A0AB34KA77"/>
<dbReference type="SUPFAM" id="SSF51197">
    <property type="entry name" value="Clavaminate synthase-like"/>
    <property type="match status" value="1"/>
</dbReference>